<name>A0ABT6S822_9ACTN</name>
<proteinExistence type="predicted"/>
<sequence length="146" mass="15435">MSCEETFPAAPPSRLTELEQRIGAKLPDAYRAYLGTQDGGAPGGYNHVGIEVIFGVGEVPGWASLWRFLDSSGDVIPDGSIPVGADGGGGLFLLAVTGTDRGSVWYQSGELEEDDSGAVLPVVRERLADTWGEFLASIGPLEDRRP</sequence>
<comment type="caution">
    <text evidence="2">The sequence shown here is derived from an EMBL/GenBank/DDBJ whole genome shotgun (WGS) entry which is preliminary data.</text>
</comment>
<dbReference type="RefSeq" id="WP_282542177.1">
    <property type="nucleotide sequence ID" value="NZ_JASCIQ010000008.1"/>
</dbReference>
<dbReference type="Gene3D" id="3.40.1580.10">
    <property type="entry name" value="SMI1/KNR4-like"/>
    <property type="match status" value="1"/>
</dbReference>
<dbReference type="InterPro" id="IPR018958">
    <property type="entry name" value="Knr4/Smi1-like_dom"/>
</dbReference>
<dbReference type="Pfam" id="PF09346">
    <property type="entry name" value="SMI1_KNR4"/>
    <property type="match status" value="1"/>
</dbReference>
<feature type="domain" description="Knr4/Smi1-like" evidence="1">
    <location>
        <begin position="9"/>
        <end position="137"/>
    </location>
</feature>
<reference evidence="2 3" key="1">
    <citation type="submission" date="2023-05" db="EMBL/GenBank/DDBJ databases">
        <title>Draft genome sequence of Streptomyces sp. B-S-A6 isolated from a cave soil in Thailand.</title>
        <authorList>
            <person name="Chamroensaksri N."/>
            <person name="Muangham S."/>
        </authorList>
    </citation>
    <scope>NUCLEOTIDE SEQUENCE [LARGE SCALE GENOMIC DNA]</scope>
    <source>
        <strain evidence="2 3">B-S-A6</strain>
    </source>
</reference>
<accession>A0ABT6S822</accession>
<dbReference type="Proteomes" id="UP001223978">
    <property type="component" value="Unassembled WGS sequence"/>
</dbReference>
<dbReference type="SMART" id="SM00860">
    <property type="entry name" value="SMI1_KNR4"/>
    <property type="match status" value="1"/>
</dbReference>
<keyword evidence="3" id="KW-1185">Reference proteome</keyword>
<protein>
    <submittedName>
        <fullName evidence="2">SMI1/KNR4 family protein</fullName>
    </submittedName>
</protein>
<evidence type="ECO:0000259" key="1">
    <source>
        <dbReference type="SMART" id="SM00860"/>
    </source>
</evidence>
<dbReference type="SUPFAM" id="SSF160631">
    <property type="entry name" value="SMI1/KNR4-like"/>
    <property type="match status" value="1"/>
</dbReference>
<gene>
    <name evidence="2" type="ORF">QIS96_10400</name>
</gene>
<dbReference type="EMBL" id="JASCIQ010000008">
    <property type="protein sequence ID" value="MDI3404230.1"/>
    <property type="molecule type" value="Genomic_DNA"/>
</dbReference>
<dbReference type="InterPro" id="IPR037883">
    <property type="entry name" value="Knr4/Smi1-like_sf"/>
</dbReference>
<evidence type="ECO:0000313" key="2">
    <source>
        <dbReference type="EMBL" id="MDI3404230.1"/>
    </source>
</evidence>
<evidence type="ECO:0000313" key="3">
    <source>
        <dbReference type="Proteomes" id="UP001223978"/>
    </source>
</evidence>
<organism evidence="2 3">
    <name type="scientific">Streptomyces cavernicola</name>
    <dbReference type="NCBI Taxonomy" id="3043613"/>
    <lineage>
        <taxon>Bacteria</taxon>
        <taxon>Bacillati</taxon>
        <taxon>Actinomycetota</taxon>
        <taxon>Actinomycetes</taxon>
        <taxon>Kitasatosporales</taxon>
        <taxon>Streptomycetaceae</taxon>
        <taxon>Streptomyces</taxon>
    </lineage>
</organism>